<evidence type="ECO:0000313" key="1">
    <source>
        <dbReference type="EMBL" id="EKD25544.1"/>
    </source>
</evidence>
<dbReference type="SUPFAM" id="SSF52540">
    <property type="entry name" value="P-loop containing nucleoside triphosphate hydrolases"/>
    <property type="match status" value="1"/>
</dbReference>
<dbReference type="Pfam" id="PF13177">
    <property type="entry name" value="DNA_pol3_delta2"/>
    <property type="match status" value="1"/>
</dbReference>
<organism evidence="1">
    <name type="scientific">uncultured bacterium</name>
    <name type="common">gcode 4</name>
    <dbReference type="NCBI Taxonomy" id="1234023"/>
    <lineage>
        <taxon>Bacteria</taxon>
        <taxon>environmental samples</taxon>
    </lineage>
</organism>
<reference evidence="1" key="1">
    <citation type="journal article" date="2012" name="Science">
        <title>Fermentation, hydrogen, and sulfur metabolism in multiple uncultivated bacterial phyla.</title>
        <authorList>
            <person name="Wrighton K.C."/>
            <person name="Thomas B.C."/>
            <person name="Sharon I."/>
            <person name="Miller C.S."/>
            <person name="Castelle C.J."/>
            <person name="VerBerkmoes N.C."/>
            <person name="Wilkins M.J."/>
            <person name="Hettich R.L."/>
            <person name="Lipton M.S."/>
            <person name="Williams K.H."/>
            <person name="Long P.E."/>
            <person name="Banfield J.F."/>
        </authorList>
    </citation>
    <scope>NUCLEOTIDE SEQUENCE [LARGE SCALE GENOMIC DNA]</scope>
</reference>
<gene>
    <name evidence="1" type="ORF">ACD_80C00027G0013</name>
</gene>
<dbReference type="PANTHER" id="PTHR11669:SF8">
    <property type="entry name" value="DNA POLYMERASE III SUBUNIT DELTA"/>
    <property type="match status" value="1"/>
</dbReference>
<dbReference type="InterPro" id="IPR027417">
    <property type="entry name" value="P-loop_NTPase"/>
</dbReference>
<name>K1YJM4_9BACT</name>
<sequence>MFVGNQESIQTLTRYIDMFFAGDPKAPHFLIVAGPKHIGKSSIVKDLIRERMWNYFMTDTLQIKDFTEELGKKHRIRIEYKTTAETAKTLMKDHTYQDFGIREVNNRLQQSFIGKQKVVFLENIERMTGEAANAFLKSCEEPLSKRLIIATTSNHMQLLETILSRALTIKFNQLSDTELSQRMESKSMFSNNKDLKQLIINMAMGKPGIAQRMFDLINKEPELEKTLTGLMHNLITDTKRFFSHDALKKLYRFGILDAFIDGRIAYCINNNMTKKWERRLATKKLMKSNVNIENLLLYWLINE</sequence>
<dbReference type="GO" id="GO:0006261">
    <property type="term" value="P:DNA-templated DNA replication"/>
    <property type="evidence" value="ECO:0007669"/>
    <property type="project" value="TreeGrafter"/>
</dbReference>
<protein>
    <recommendedName>
        <fullName evidence="2">AAA+ ATPase domain-containing protein</fullName>
    </recommendedName>
</protein>
<comment type="caution">
    <text evidence="1">The sequence shown here is derived from an EMBL/GenBank/DDBJ whole genome shotgun (WGS) entry which is preliminary data.</text>
</comment>
<dbReference type="EMBL" id="AMFJ01036034">
    <property type="protein sequence ID" value="EKD25544.1"/>
    <property type="molecule type" value="Genomic_DNA"/>
</dbReference>
<accession>K1YJM4</accession>
<dbReference type="PANTHER" id="PTHR11669">
    <property type="entry name" value="REPLICATION FACTOR C / DNA POLYMERASE III GAMMA-TAU SUBUNIT"/>
    <property type="match status" value="1"/>
</dbReference>
<dbReference type="AlphaFoldDB" id="K1YJM4"/>
<dbReference type="InterPro" id="IPR050238">
    <property type="entry name" value="DNA_Rep/Repair_Clamp_Loader"/>
</dbReference>
<evidence type="ECO:0008006" key="2">
    <source>
        <dbReference type="Google" id="ProtNLM"/>
    </source>
</evidence>
<dbReference type="Gene3D" id="3.40.50.300">
    <property type="entry name" value="P-loop containing nucleotide triphosphate hydrolases"/>
    <property type="match status" value="1"/>
</dbReference>
<proteinExistence type="predicted"/>